<name>A0A9J6ZBK8_9BACL</name>
<dbReference type="KEGG" id="plig:NAG76_16865"/>
<protein>
    <submittedName>
        <fullName evidence="3">S-layer homology domain-containing protein</fullName>
    </submittedName>
</protein>
<dbReference type="AlphaFoldDB" id="A0A9J6ZBK8"/>
<feature type="domain" description="SLH" evidence="2">
    <location>
        <begin position="536"/>
        <end position="598"/>
    </location>
</feature>
<accession>A0A9J6ZBK8</accession>
<organism evidence="3 4">
    <name type="scientific">Candidatus Pristimantibacillus lignocellulolyticus</name>
    <dbReference type="NCBI Taxonomy" id="2994561"/>
    <lineage>
        <taxon>Bacteria</taxon>
        <taxon>Bacillati</taxon>
        <taxon>Bacillota</taxon>
        <taxon>Bacilli</taxon>
        <taxon>Bacillales</taxon>
        <taxon>Paenibacillaceae</taxon>
        <taxon>Candidatus Pristimantibacillus</taxon>
    </lineage>
</organism>
<dbReference type="SUPFAM" id="SSF69304">
    <property type="entry name" value="Tricorn protease N-terminal domain"/>
    <property type="match status" value="1"/>
</dbReference>
<reference evidence="3" key="1">
    <citation type="submission" date="2022-05" db="EMBL/GenBank/DDBJ databases">
        <title>Novel bacterial taxa in a minimal lignocellulolytic consortium and its capacity to transform plastics disclosed by genome-resolved metagenomics.</title>
        <authorList>
            <person name="Rodriguez C.A.D."/>
            <person name="Diaz-Garcia L."/>
            <person name="Herrera K."/>
            <person name="Tarazona N.A."/>
            <person name="Sproer C."/>
            <person name="Overmann J."/>
            <person name="Jimenez D.J."/>
        </authorList>
    </citation>
    <scope>NUCLEOTIDE SEQUENCE</scope>
    <source>
        <strain evidence="3">MAG5</strain>
    </source>
</reference>
<feature type="chain" id="PRO_5039889326" evidence="1">
    <location>
        <begin position="32"/>
        <end position="662"/>
    </location>
</feature>
<feature type="signal peptide" evidence="1">
    <location>
        <begin position="1"/>
        <end position="31"/>
    </location>
</feature>
<evidence type="ECO:0000259" key="2">
    <source>
        <dbReference type="PROSITE" id="PS51272"/>
    </source>
</evidence>
<feature type="domain" description="SLH" evidence="2">
    <location>
        <begin position="475"/>
        <end position="535"/>
    </location>
</feature>
<dbReference type="PROSITE" id="PS51272">
    <property type="entry name" value="SLH"/>
    <property type="match status" value="3"/>
</dbReference>
<feature type="domain" description="SLH" evidence="2">
    <location>
        <begin position="604"/>
        <end position="662"/>
    </location>
</feature>
<evidence type="ECO:0000313" key="4">
    <source>
        <dbReference type="Proteomes" id="UP001056756"/>
    </source>
</evidence>
<evidence type="ECO:0000313" key="3">
    <source>
        <dbReference type="EMBL" id="URN93490.1"/>
    </source>
</evidence>
<dbReference type="Pfam" id="PF00395">
    <property type="entry name" value="SLH"/>
    <property type="match status" value="2"/>
</dbReference>
<keyword evidence="1" id="KW-0732">Signal</keyword>
<gene>
    <name evidence="3" type="ORF">NAG76_16865</name>
</gene>
<dbReference type="EMBL" id="CP097899">
    <property type="protein sequence ID" value="URN93490.1"/>
    <property type="molecule type" value="Genomic_DNA"/>
</dbReference>
<dbReference type="Proteomes" id="UP001056756">
    <property type="component" value="Chromosome"/>
</dbReference>
<dbReference type="InterPro" id="IPR001119">
    <property type="entry name" value="SLH_dom"/>
</dbReference>
<sequence>MKVWNKWSIKPWAQVLIIGFLCMISTSMAAAANEKSDAGNKTDYAQAGDLLIWLEQMDSGLKKLIVQNQSTGQQIQVTDGSTAVDAPSTNGEWVVWADKGNEPLSSLNWEIHGYHVPSGKKQKLSNEAGIYGNPTVDQYGVVWYKRSTYGEMIYRDLQSGLEFSLGEGRFPILVDRKLVYKNARDGGLSMLDLSSGVKRNLVTLGSTYYVDWFVFNGTHVLAREHDGTGNSQYIAMNATAPTLQVTELSEPSSEAGMYDAMFISQEFAVYMQLENGKPTLHSIQLDTMTKSQSMAVPINTNVIGINGTKLLLAHADGTLSQISLVKDTGGSSPNTNVPAEELITANTYIDEKGGTLNVGDGLASITFIQDAFSKRTKVSLSQKKLTETAYDEAGRVLDFASSIWNLEMESLPTKAASLSITIGDDSKWDKVIEKLAIYRWNEELRHWSYIGGVNQGANKSIQASISGQGQYAVMLRSVTFADISGHWSQAAVEILASRGIVDGISATRYAPQQTLTRAEFTKLLASAIGLKQLEGSTSTFSDVLPTDWYYGWVEAAALAGIIQGDNGLFKPQDALTREEMMTMLIRATGDQLSTEVQLDVSEVLAKFDDEATISSWAKPHAALAVHLGLIEGANGHLDPRGLSNRAQAAMVIYRLSKALNTI</sequence>
<evidence type="ECO:0000256" key="1">
    <source>
        <dbReference type="SAM" id="SignalP"/>
    </source>
</evidence>
<proteinExistence type="predicted"/>